<feature type="compositionally biased region" description="Polar residues" evidence="1">
    <location>
        <begin position="360"/>
        <end position="372"/>
    </location>
</feature>
<name>A0A8H2VMY5_9HELO</name>
<evidence type="ECO:0000256" key="1">
    <source>
        <dbReference type="SAM" id="MobiDB-lite"/>
    </source>
</evidence>
<dbReference type="Proteomes" id="UP000624404">
    <property type="component" value="Unassembled WGS sequence"/>
</dbReference>
<dbReference type="AlphaFoldDB" id="A0A8H2VMY5"/>
<accession>A0A8H2VMY5</accession>
<feature type="compositionally biased region" description="Basic and acidic residues" evidence="1">
    <location>
        <begin position="346"/>
        <end position="357"/>
    </location>
</feature>
<feature type="region of interest" description="Disordered" evidence="1">
    <location>
        <begin position="324"/>
        <end position="372"/>
    </location>
</feature>
<organism evidence="2 3">
    <name type="scientific">Sclerotinia trifoliorum</name>
    <dbReference type="NCBI Taxonomy" id="28548"/>
    <lineage>
        <taxon>Eukaryota</taxon>
        <taxon>Fungi</taxon>
        <taxon>Dikarya</taxon>
        <taxon>Ascomycota</taxon>
        <taxon>Pezizomycotina</taxon>
        <taxon>Leotiomycetes</taxon>
        <taxon>Helotiales</taxon>
        <taxon>Sclerotiniaceae</taxon>
        <taxon>Sclerotinia</taxon>
    </lineage>
</organism>
<dbReference type="EMBL" id="CAJHIA010000002">
    <property type="protein sequence ID" value="CAD6440521.1"/>
    <property type="molecule type" value="Genomic_DNA"/>
</dbReference>
<gene>
    <name evidence="2" type="ORF">SCLTRI_LOCUS954</name>
</gene>
<dbReference type="OrthoDB" id="3485856at2759"/>
<reference evidence="2" key="1">
    <citation type="submission" date="2020-10" db="EMBL/GenBank/DDBJ databases">
        <authorList>
            <person name="Kusch S."/>
        </authorList>
    </citation>
    <scope>NUCLEOTIDE SEQUENCE</scope>
    <source>
        <strain evidence="2">SwB9</strain>
    </source>
</reference>
<protein>
    <submittedName>
        <fullName evidence="2">768bddba-f0ab-45bd-bee9-c71a10b72206</fullName>
    </submittedName>
</protein>
<evidence type="ECO:0000313" key="2">
    <source>
        <dbReference type="EMBL" id="CAD6440521.1"/>
    </source>
</evidence>
<comment type="caution">
    <text evidence="2">The sequence shown here is derived from an EMBL/GenBank/DDBJ whole genome shotgun (WGS) entry which is preliminary data.</text>
</comment>
<keyword evidence="3" id="KW-1185">Reference proteome</keyword>
<sequence>MNITKKPVVTPPQSFICKALLTPPPTNEKATKTTSQVLLEIKRRKIGRSICNNAWEEYELNVEEYIELLRSIRRNKSLQGFVEDKLRYDYFPFAKRFVLRMPLRVHETFIFKIVDELAQQLKFITSGKGQSAEFAKKIESHNSTTLKFEDYSKHDPDGQFKHSRAQHPGVVIEVSFSQKWKYLNRLADAYILGSDGGTRVMVGIDVEYRGTKKVTLSVWQPQLIGIENGEIELRVIQTVKDEIIRDENGEWNKSSQAGLHLQLKDSAPKRIVSNFESVDGPMKDSLFISTHSLCEYLEFAEADTTMIEAKEGIVDPKLFTRKRARSPTPIEELNEDGQRKFRKESRKVEKKAEKDYPQYEPSSLSDAESTSN</sequence>
<proteinExistence type="predicted"/>
<evidence type="ECO:0000313" key="3">
    <source>
        <dbReference type="Proteomes" id="UP000624404"/>
    </source>
</evidence>